<keyword evidence="8" id="KW-1185">Reference proteome</keyword>
<dbReference type="NCBIfam" id="NF037997">
    <property type="entry name" value="Na_Pi_symport"/>
    <property type="match status" value="1"/>
</dbReference>
<feature type="transmembrane region" description="Helical" evidence="6">
    <location>
        <begin position="171"/>
        <end position="197"/>
    </location>
</feature>
<evidence type="ECO:0000256" key="2">
    <source>
        <dbReference type="ARBA" id="ARBA00022475"/>
    </source>
</evidence>
<dbReference type="AlphaFoldDB" id="A0A1G9MPB1"/>
<evidence type="ECO:0000256" key="6">
    <source>
        <dbReference type="SAM" id="Phobius"/>
    </source>
</evidence>
<dbReference type="PANTHER" id="PTHR10010:SF46">
    <property type="entry name" value="SODIUM-DEPENDENT PHOSPHATE TRANSPORT PROTEIN 2B"/>
    <property type="match status" value="1"/>
</dbReference>
<dbReference type="EMBL" id="FNHB01000001">
    <property type="protein sequence ID" value="SDL75495.1"/>
    <property type="molecule type" value="Genomic_DNA"/>
</dbReference>
<proteinExistence type="predicted"/>
<evidence type="ECO:0000313" key="8">
    <source>
        <dbReference type="Proteomes" id="UP000214880"/>
    </source>
</evidence>
<gene>
    <name evidence="7" type="ORF">SAMN04488502_101737</name>
</gene>
<evidence type="ECO:0000313" key="7">
    <source>
        <dbReference type="EMBL" id="SDL75495.1"/>
    </source>
</evidence>
<evidence type="ECO:0000256" key="4">
    <source>
        <dbReference type="ARBA" id="ARBA00022989"/>
    </source>
</evidence>
<comment type="subcellular location">
    <subcellularLocation>
        <location evidence="1">Cell membrane</location>
        <topology evidence="1">Multi-pass membrane protein</topology>
    </subcellularLocation>
</comment>
<evidence type="ECO:0000256" key="3">
    <source>
        <dbReference type="ARBA" id="ARBA00022692"/>
    </source>
</evidence>
<keyword evidence="4 6" id="KW-1133">Transmembrane helix</keyword>
<name>A0A1G9MPB1_9FIRM</name>
<feature type="transmembrane region" description="Helical" evidence="6">
    <location>
        <begin position="48"/>
        <end position="72"/>
    </location>
</feature>
<dbReference type="Pfam" id="PF02690">
    <property type="entry name" value="Na_Pi_cotrans"/>
    <property type="match status" value="2"/>
</dbReference>
<feature type="transmembrane region" description="Helical" evidence="6">
    <location>
        <begin position="79"/>
        <end position="101"/>
    </location>
</feature>
<keyword evidence="3 6" id="KW-0812">Transmembrane</keyword>
<dbReference type="OrthoDB" id="9763003at2"/>
<dbReference type="GO" id="GO:0005886">
    <property type="term" value="C:plasma membrane"/>
    <property type="evidence" value="ECO:0007669"/>
    <property type="project" value="UniProtKB-SubCell"/>
</dbReference>
<feature type="transmembrane region" description="Helical" evidence="6">
    <location>
        <begin position="107"/>
        <end position="123"/>
    </location>
</feature>
<accession>A0A1G9MPB1</accession>
<dbReference type="InterPro" id="IPR003841">
    <property type="entry name" value="Na/Pi_transpt"/>
</dbReference>
<dbReference type="GO" id="GO:0005436">
    <property type="term" value="F:sodium:phosphate symporter activity"/>
    <property type="evidence" value="ECO:0007669"/>
    <property type="project" value="InterPro"/>
</dbReference>
<keyword evidence="5 6" id="KW-0472">Membrane</keyword>
<dbReference type="Proteomes" id="UP000214880">
    <property type="component" value="Unassembled WGS sequence"/>
</dbReference>
<feature type="transmembrane region" description="Helical" evidence="6">
    <location>
        <begin position="242"/>
        <end position="264"/>
    </location>
</feature>
<feature type="transmembrane region" description="Helical" evidence="6">
    <location>
        <begin position="130"/>
        <end position="151"/>
    </location>
</feature>
<reference evidence="7 8" key="1">
    <citation type="submission" date="2016-10" db="EMBL/GenBank/DDBJ databases">
        <authorList>
            <person name="de Groot N.N."/>
        </authorList>
    </citation>
    <scope>NUCLEOTIDE SEQUENCE [LARGE SCALE GENOMIC DNA]</scope>
    <source>
        <strain evidence="7 8">DSM 1736</strain>
    </source>
</reference>
<protein>
    <submittedName>
        <fullName evidence="7">Phosphate:Na+ symporter</fullName>
    </submittedName>
</protein>
<evidence type="ECO:0000256" key="1">
    <source>
        <dbReference type="ARBA" id="ARBA00004651"/>
    </source>
</evidence>
<evidence type="ECO:0000256" key="5">
    <source>
        <dbReference type="ARBA" id="ARBA00023136"/>
    </source>
</evidence>
<dbReference type="GO" id="GO:0044341">
    <property type="term" value="P:sodium-dependent phosphate transport"/>
    <property type="evidence" value="ECO:0007669"/>
    <property type="project" value="InterPro"/>
</dbReference>
<organism evidence="7 8">
    <name type="scientific">Dendrosporobacter quercicolus</name>
    <dbReference type="NCBI Taxonomy" id="146817"/>
    <lineage>
        <taxon>Bacteria</taxon>
        <taxon>Bacillati</taxon>
        <taxon>Bacillota</taxon>
        <taxon>Negativicutes</taxon>
        <taxon>Selenomonadales</taxon>
        <taxon>Sporomusaceae</taxon>
        <taxon>Dendrosporobacter</taxon>
    </lineage>
</organism>
<sequence length="311" mass="33183">MYFLLSAALGIFLLLCGIFGMRHGLQNLLGSKLRKMLTTITVNPWRGLLVGIFTSALMQSSTAVSLITIGLVSANYLSFYQSLGIILGANIGTCTTVQLMTVSLPNHYIYPLLLLFIIIMILIKKVRYPAMAVSGLLSIFAGIELLSATLSNISELNTAIQYIVAGNTNPLYGIAGGILITLLLQSSSAATAVLMAFAADGKVDLLTACYVVYGNNIGSCISSLIIGAAAPLAAKRVAAAHIILNIAGAMIFLPFTNLLTALVAMLSSDFAGQIAFVHTLFNLLSSIVVMPFVRQYAKLIIFLIPGRNRDW</sequence>
<feature type="transmembrane region" description="Helical" evidence="6">
    <location>
        <begin position="270"/>
        <end position="293"/>
    </location>
</feature>
<dbReference type="PANTHER" id="PTHR10010">
    <property type="entry name" value="SOLUTE CARRIER FAMILY 34 SODIUM PHOSPHATE , MEMBER 2-RELATED"/>
    <property type="match status" value="1"/>
</dbReference>
<dbReference type="RefSeq" id="WP_092068406.1">
    <property type="nucleotide sequence ID" value="NZ_FNHB01000001.1"/>
</dbReference>
<keyword evidence="2" id="KW-1003">Cell membrane</keyword>